<dbReference type="InterPro" id="IPR003767">
    <property type="entry name" value="Malate/L-lactate_DH-like"/>
</dbReference>
<dbReference type="PANTHER" id="PTHR11091">
    <property type="entry name" value="OXIDOREDUCTASE-RELATED"/>
    <property type="match status" value="1"/>
</dbReference>
<dbReference type="SUPFAM" id="SSF89733">
    <property type="entry name" value="L-sulfolactate dehydrogenase-like"/>
    <property type="match status" value="1"/>
</dbReference>
<dbReference type="Pfam" id="PF02615">
    <property type="entry name" value="Ldh_2"/>
    <property type="match status" value="1"/>
</dbReference>
<keyword evidence="2" id="KW-0560">Oxidoreductase</keyword>
<comment type="similarity">
    <text evidence="1">Belongs to the LDH2/MDH2 oxidoreductase family.</text>
</comment>
<dbReference type="Proteomes" id="UP001059773">
    <property type="component" value="Chromosome"/>
</dbReference>
<accession>A0ABY5JTN3</accession>
<name>A0ABY5JTN3_9BACI</name>
<reference evidence="3" key="1">
    <citation type="submission" date="2022-07" db="EMBL/GenBank/DDBJ databases">
        <title>FELIX.</title>
        <authorList>
            <person name="Wan K.H."/>
            <person name="Park S."/>
            <person name="Lawrence Q."/>
            <person name="Eichenberger J.P."/>
            <person name="Booth B.W."/>
            <person name="Piaggio A.J."/>
            <person name="Chandler J.C."/>
            <person name="Franklin A.B."/>
            <person name="Celniker S.E."/>
        </authorList>
    </citation>
    <scope>NUCLEOTIDE SEQUENCE</scope>
    <source>
        <strain evidence="3">QA-1986 374</strain>
    </source>
</reference>
<dbReference type="InterPro" id="IPR043144">
    <property type="entry name" value="Mal/L-sulf/L-lact_DH-like_ah"/>
</dbReference>
<proteinExistence type="inferred from homology"/>
<dbReference type="PANTHER" id="PTHR11091:SF0">
    <property type="entry name" value="MALATE DEHYDROGENASE"/>
    <property type="match status" value="1"/>
</dbReference>
<dbReference type="InterPro" id="IPR043143">
    <property type="entry name" value="Mal/L-sulf/L-lact_DH-like_NADP"/>
</dbReference>
<sequence length="351" mass="38660">MTKQTIAYERLEKFTEDVFLKVGLDKNSAWQIANHLVSANLRGVDSHGVTRIPLYAERLLNKNISMGSEVELLNDAPSYTWVDGKNKHGILVAQQSVELAVKKAKENGIAVVGVKNSNHFGMLAYYGKYAIQHDCIAVITSNASPSMPPWGGKERFFGTSPICYAIPGGEESCIIGDMATSVVARGKIRLAAANNEKIPSGWAINKEGKSTVNPDEVLDGGMVLPMAGPKGYSLVVFIETLSSILTGAAFGPYVGGITDPKEQNIGHFFLVMRADIFQSLNNFKASMDQMIREIKNVEKMEGIEEIFLPGELEMKMEEKRKKEGVPLSEEVYNHLIQFGEKMKANTELIRK</sequence>
<dbReference type="RefSeq" id="WP_256707675.1">
    <property type="nucleotide sequence ID" value="NZ_CP101914.1"/>
</dbReference>
<protein>
    <submittedName>
        <fullName evidence="3">Ldh family oxidoreductase</fullName>
    </submittedName>
</protein>
<keyword evidence="4" id="KW-1185">Reference proteome</keyword>
<gene>
    <name evidence="3" type="ORF">NP439_20750</name>
</gene>
<dbReference type="EMBL" id="CP101914">
    <property type="protein sequence ID" value="UUI02441.1"/>
    <property type="molecule type" value="Genomic_DNA"/>
</dbReference>
<evidence type="ECO:0000256" key="2">
    <source>
        <dbReference type="ARBA" id="ARBA00023002"/>
    </source>
</evidence>
<evidence type="ECO:0000313" key="4">
    <source>
        <dbReference type="Proteomes" id="UP001059773"/>
    </source>
</evidence>
<evidence type="ECO:0000313" key="3">
    <source>
        <dbReference type="EMBL" id="UUI02441.1"/>
    </source>
</evidence>
<organism evidence="3 4">
    <name type="scientific">Oceanobacillus jeddahense</name>
    <dbReference type="NCBI Taxonomy" id="1462527"/>
    <lineage>
        <taxon>Bacteria</taxon>
        <taxon>Bacillati</taxon>
        <taxon>Bacillota</taxon>
        <taxon>Bacilli</taxon>
        <taxon>Bacillales</taxon>
        <taxon>Bacillaceae</taxon>
        <taxon>Oceanobacillus</taxon>
    </lineage>
</organism>
<evidence type="ECO:0000256" key="1">
    <source>
        <dbReference type="ARBA" id="ARBA00006056"/>
    </source>
</evidence>
<dbReference type="Gene3D" id="3.30.1370.60">
    <property type="entry name" value="Hypothetical oxidoreductase yiak, domain 2"/>
    <property type="match status" value="1"/>
</dbReference>
<dbReference type="InterPro" id="IPR036111">
    <property type="entry name" value="Mal/L-sulfo/L-lacto_DH-like_sf"/>
</dbReference>
<dbReference type="Gene3D" id="1.10.1530.10">
    <property type="match status" value="1"/>
</dbReference>